<protein>
    <recommendedName>
        <fullName evidence="7">TRAP transporter large permease protein</fullName>
    </recommendedName>
</protein>
<evidence type="ECO:0000256" key="5">
    <source>
        <dbReference type="ARBA" id="ARBA00022989"/>
    </source>
</evidence>
<dbReference type="InterPro" id="IPR010656">
    <property type="entry name" value="DctM"/>
</dbReference>
<comment type="subcellular location">
    <subcellularLocation>
        <location evidence="1 7">Cell inner membrane</location>
        <topology evidence="1 7">Multi-pass membrane protein</topology>
    </subcellularLocation>
</comment>
<keyword evidence="10" id="KW-1185">Reference proteome</keyword>
<dbReference type="PANTHER" id="PTHR33362">
    <property type="entry name" value="SIALIC ACID TRAP TRANSPORTER PERMEASE PROTEIN SIAT-RELATED"/>
    <property type="match status" value="1"/>
</dbReference>
<evidence type="ECO:0000256" key="3">
    <source>
        <dbReference type="ARBA" id="ARBA00022519"/>
    </source>
</evidence>
<comment type="function">
    <text evidence="7">Part of the tripartite ATP-independent periplasmic (TRAP) transport system.</text>
</comment>
<sequence length="434" mass="45329">MDPVTLSLVLLAVVICSLGAGLWIFVGLLLTALFAFLVLLGFPVPRIGSILTPVILKSVFSFELAAVPLFIWMGEIISGTNLAAKLFSGLAPWVRRLPGGLLHANVGGAVIFSGMSGSSVAATATIGRVATSELIGRRYDPSLVYGSITVAGTIGIMIPPSITLIIYGIVAEVSVAKLFAAGIFPGLMLGLLYSGYIFVRSLINPALAPAQQDAYSWRQRFAGLLGMAPVLLLIAFLMGSIYGGFATPSESAAVGVFGAIVIARFSGGITLADLYRTGMNAVLTTAMIGSALAAAAVLATAIGFLHLPQMLSEAIVALNLSPMMLLLLLTLIYVMLGTVLDGISMVLMTVPIVLPLLTTAGFDPIWIGVYLVLMVEIGLVTPPIGFNLFVLRSITGVPIGQIALATLPFFALMLLGGLLLSIFPQIALWLPAQI</sequence>
<feature type="transmembrane region" description="Helical" evidence="7">
    <location>
        <begin position="368"/>
        <end position="390"/>
    </location>
</feature>
<dbReference type="RefSeq" id="WP_380719433.1">
    <property type="nucleotide sequence ID" value="NZ_JBHSGI010000024.1"/>
</dbReference>
<feature type="transmembrane region" description="Helical" evidence="7">
    <location>
        <begin position="54"/>
        <end position="73"/>
    </location>
</feature>
<feature type="transmembrane region" description="Helical" evidence="7">
    <location>
        <begin position="176"/>
        <end position="199"/>
    </location>
</feature>
<dbReference type="EMBL" id="JBHSGI010000024">
    <property type="protein sequence ID" value="MFC4670435.1"/>
    <property type="molecule type" value="Genomic_DNA"/>
</dbReference>
<evidence type="ECO:0000259" key="8">
    <source>
        <dbReference type="Pfam" id="PF06808"/>
    </source>
</evidence>
<reference evidence="10" key="1">
    <citation type="journal article" date="2019" name="Int. J. Syst. Evol. Microbiol.">
        <title>The Global Catalogue of Microorganisms (GCM) 10K type strain sequencing project: providing services to taxonomists for standard genome sequencing and annotation.</title>
        <authorList>
            <consortium name="The Broad Institute Genomics Platform"/>
            <consortium name="The Broad Institute Genome Sequencing Center for Infectious Disease"/>
            <person name="Wu L."/>
            <person name="Ma J."/>
        </authorList>
    </citation>
    <scope>NUCLEOTIDE SEQUENCE [LARGE SCALE GENOMIC DNA]</scope>
    <source>
        <strain evidence="10">CGMCC 4.7283</strain>
    </source>
</reference>
<keyword evidence="6 7" id="KW-0472">Membrane</keyword>
<feature type="transmembrane region" description="Helical" evidence="7">
    <location>
        <begin position="12"/>
        <end position="42"/>
    </location>
</feature>
<evidence type="ECO:0000256" key="1">
    <source>
        <dbReference type="ARBA" id="ARBA00004429"/>
    </source>
</evidence>
<dbReference type="PANTHER" id="PTHR33362:SF5">
    <property type="entry name" value="C4-DICARBOXYLATE TRAP TRANSPORTER LARGE PERMEASE PROTEIN DCTM"/>
    <property type="match status" value="1"/>
</dbReference>
<feature type="transmembrane region" description="Helical" evidence="7">
    <location>
        <begin position="220"/>
        <end position="245"/>
    </location>
</feature>
<feature type="transmembrane region" description="Helical" evidence="7">
    <location>
        <begin position="282"/>
        <end position="308"/>
    </location>
</feature>
<organism evidence="9 10">
    <name type="scientific">Seohaeicola nanhaiensis</name>
    <dbReference type="NCBI Taxonomy" id="1387282"/>
    <lineage>
        <taxon>Bacteria</taxon>
        <taxon>Pseudomonadati</taxon>
        <taxon>Pseudomonadota</taxon>
        <taxon>Alphaproteobacteria</taxon>
        <taxon>Rhodobacterales</taxon>
        <taxon>Roseobacteraceae</taxon>
        <taxon>Seohaeicola</taxon>
    </lineage>
</organism>
<proteinExistence type="inferred from homology"/>
<keyword evidence="7" id="KW-0813">Transport</keyword>
<evidence type="ECO:0000256" key="7">
    <source>
        <dbReference type="RuleBase" id="RU369079"/>
    </source>
</evidence>
<comment type="similarity">
    <text evidence="7">Belongs to the TRAP transporter large permease family.</text>
</comment>
<feature type="transmembrane region" description="Helical" evidence="7">
    <location>
        <begin position="143"/>
        <end position="170"/>
    </location>
</feature>
<dbReference type="NCBIfam" id="TIGR00786">
    <property type="entry name" value="dctM"/>
    <property type="match status" value="1"/>
</dbReference>
<feature type="transmembrane region" description="Helical" evidence="7">
    <location>
        <begin position="343"/>
        <end position="362"/>
    </location>
</feature>
<evidence type="ECO:0000313" key="10">
    <source>
        <dbReference type="Proteomes" id="UP001595973"/>
    </source>
</evidence>
<feature type="transmembrane region" description="Helical" evidence="7">
    <location>
        <begin position="251"/>
        <end position="275"/>
    </location>
</feature>
<keyword evidence="2" id="KW-1003">Cell membrane</keyword>
<dbReference type="InterPro" id="IPR004681">
    <property type="entry name" value="TRAP_DctM"/>
</dbReference>
<keyword evidence="3 7" id="KW-0997">Cell inner membrane</keyword>
<keyword evidence="5 7" id="KW-1133">Transmembrane helix</keyword>
<dbReference type="Proteomes" id="UP001595973">
    <property type="component" value="Unassembled WGS sequence"/>
</dbReference>
<feature type="domain" description="TRAP C4-dicarboxylate transport system permease DctM subunit" evidence="8">
    <location>
        <begin position="13"/>
        <end position="426"/>
    </location>
</feature>
<name>A0ABV9KJS7_9RHOB</name>
<evidence type="ECO:0000313" key="9">
    <source>
        <dbReference type="EMBL" id="MFC4670435.1"/>
    </source>
</evidence>
<evidence type="ECO:0000256" key="4">
    <source>
        <dbReference type="ARBA" id="ARBA00022692"/>
    </source>
</evidence>
<dbReference type="Pfam" id="PF06808">
    <property type="entry name" value="DctM"/>
    <property type="match status" value="1"/>
</dbReference>
<feature type="transmembrane region" description="Helical" evidence="7">
    <location>
        <begin position="106"/>
        <end position="131"/>
    </location>
</feature>
<comment type="caution">
    <text evidence="9">The sequence shown here is derived from an EMBL/GenBank/DDBJ whole genome shotgun (WGS) entry which is preliminary data.</text>
</comment>
<feature type="transmembrane region" description="Helical" evidence="7">
    <location>
        <begin position="402"/>
        <end position="423"/>
    </location>
</feature>
<gene>
    <name evidence="9" type="ORF">ACFO5X_17865</name>
</gene>
<feature type="transmembrane region" description="Helical" evidence="7">
    <location>
        <begin position="314"/>
        <end position="336"/>
    </location>
</feature>
<keyword evidence="4 7" id="KW-0812">Transmembrane</keyword>
<dbReference type="PIRSF" id="PIRSF006066">
    <property type="entry name" value="HI0050"/>
    <property type="match status" value="1"/>
</dbReference>
<evidence type="ECO:0000256" key="2">
    <source>
        <dbReference type="ARBA" id="ARBA00022475"/>
    </source>
</evidence>
<comment type="subunit">
    <text evidence="7">The complex comprises the extracytoplasmic solute receptor protein and the two transmembrane proteins.</text>
</comment>
<accession>A0ABV9KJS7</accession>
<evidence type="ECO:0000256" key="6">
    <source>
        <dbReference type="ARBA" id="ARBA00023136"/>
    </source>
</evidence>